<reference evidence="1" key="1">
    <citation type="submission" date="2022-01" db="EMBL/GenBank/DDBJ databases">
        <authorList>
            <person name="King R."/>
        </authorList>
    </citation>
    <scope>NUCLEOTIDE SEQUENCE</scope>
</reference>
<name>A0A9N9QIJ5_9CUCU</name>
<dbReference type="EMBL" id="OU892277">
    <property type="protein sequence ID" value="CAG9760046.1"/>
    <property type="molecule type" value="Genomic_DNA"/>
</dbReference>
<evidence type="ECO:0000313" key="1">
    <source>
        <dbReference type="EMBL" id="CAG9760046.1"/>
    </source>
</evidence>
<keyword evidence="2" id="KW-1185">Reference proteome</keyword>
<accession>A0A9N9QIJ5</accession>
<proteinExistence type="predicted"/>
<gene>
    <name evidence="1" type="ORF">CEUTPL_LOCUS782</name>
</gene>
<organism evidence="1 2">
    <name type="scientific">Ceutorhynchus assimilis</name>
    <name type="common">cabbage seed weevil</name>
    <dbReference type="NCBI Taxonomy" id="467358"/>
    <lineage>
        <taxon>Eukaryota</taxon>
        <taxon>Metazoa</taxon>
        <taxon>Ecdysozoa</taxon>
        <taxon>Arthropoda</taxon>
        <taxon>Hexapoda</taxon>
        <taxon>Insecta</taxon>
        <taxon>Pterygota</taxon>
        <taxon>Neoptera</taxon>
        <taxon>Endopterygota</taxon>
        <taxon>Coleoptera</taxon>
        <taxon>Polyphaga</taxon>
        <taxon>Cucujiformia</taxon>
        <taxon>Curculionidae</taxon>
        <taxon>Ceutorhynchinae</taxon>
        <taxon>Ceutorhynchus</taxon>
    </lineage>
</organism>
<dbReference type="Proteomes" id="UP001152799">
    <property type="component" value="Chromosome 1"/>
</dbReference>
<dbReference type="AlphaFoldDB" id="A0A9N9QIJ5"/>
<evidence type="ECO:0000313" key="2">
    <source>
        <dbReference type="Proteomes" id="UP001152799"/>
    </source>
</evidence>
<dbReference type="OrthoDB" id="6610952at2759"/>
<protein>
    <submittedName>
        <fullName evidence="1">Uncharacterized protein</fullName>
    </submittedName>
</protein>
<sequence length="234" mass="27035">MSNNSSQIRSNLQSDDNPDAMAAIMKNFLLPNAANADDLNDLIEEESTPLETPLEASNKMLNDAGYNVGDRREGAERCRLKFANLQKQYLQHIRHMNTTGEKKKNEPSFFSQMHGILGQKDKVNPQNLQVSLDESDVSMNEMKIVMKKKKYMKKILENLKKEHPKFDPSTLIKNRAMEFCSLRVPNAVLVDVMKQQHKELQSSGENEFIELKKMMETQNEQIERFLNQFERLVT</sequence>